<evidence type="ECO:0000313" key="2">
    <source>
        <dbReference type="EMBL" id="KPK72164.1"/>
    </source>
</evidence>
<proteinExistence type="predicted"/>
<feature type="transmembrane region" description="Helical" evidence="1">
    <location>
        <begin position="102"/>
        <end position="121"/>
    </location>
</feature>
<dbReference type="EMBL" id="LJUO01000039">
    <property type="protein sequence ID" value="KPK72164.1"/>
    <property type="molecule type" value="Genomic_DNA"/>
</dbReference>
<organism evidence="2 3">
    <name type="scientific">candidate division WOR_3 bacterium SM23_60</name>
    <dbReference type="NCBI Taxonomy" id="1703780"/>
    <lineage>
        <taxon>Bacteria</taxon>
        <taxon>Bacteria division WOR-3</taxon>
    </lineage>
</organism>
<sequence length="217" mass="25743">MTRIHVHWPRLIWVIFICAYSALFFYNLLNPSSNWHIPYVYTMVLTVWLCFEYYEKRLFFQTGFAPLPAYSWPLRAAFALFFYSSFVIGVSTIVWWHDSQIPAYPIVHIVGLITLITSVVLRRRMLRSKKITRKMISQFYVSILLLIVSLALGYGSLFLVAYVLVIGCPLVLLMRYHEYTLLAKIDAFAQTHKKKNREELWQLYIEKQQKKQTRKSK</sequence>
<accession>A0A0S8GIK9</accession>
<feature type="transmembrane region" description="Helical" evidence="1">
    <location>
        <begin position="35"/>
        <end position="54"/>
    </location>
</feature>
<protein>
    <submittedName>
        <fullName evidence="2">Uncharacterized protein</fullName>
    </submittedName>
</protein>
<keyword evidence="1" id="KW-0812">Transmembrane</keyword>
<comment type="caution">
    <text evidence="2">The sequence shown here is derived from an EMBL/GenBank/DDBJ whole genome shotgun (WGS) entry which is preliminary data.</text>
</comment>
<reference evidence="2 3" key="1">
    <citation type="journal article" date="2015" name="Microbiome">
        <title>Genomic resolution of linkages in carbon, nitrogen, and sulfur cycling among widespread estuary sediment bacteria.</title>
        <authorList>
            <person name="Baker B.J."/>
            <person name="Lazar C.S."/>
            <person name="Teske A.P."/>
            <person name="Dick G.J."/>
        </authorList>
    </citation>
    <scope>NUCLEOTIDE SEQUENCE [LARGE SCALE GENOMIC DNA]</scope>
    <source>
        <strain evidence="2">SM23_60</strain>
    </source>
</reference>
<feature type="transmembrane region" description="Helical" evidence="1">
    <location>
        <begin position="142"/>
        <end position="172"/>
    </location>
</feature>
<dbReference type="Proteomes" id="UP000051096">
    <property type="component" value="Unassembled WGS sequence"/>
</dbReference>
<evidence type="ECO:0000313" key="3">
    <source>
        <dbReference type="Proteomes" id="UP000051096"/>
    </source>
</evidence>
<dbReference type="AlphaFoldDB" id="A0A0S8GIK9"/>
<gene>
    <name evidence="2" type="ORF">AMJ87_05465</name>
</gene>
<keyword evidence="1" id="KW-0472">Membrane</keyword>
<keyword evidence="1" id="KW-1133">Transmembrane helix</keyword>
<name>A0A0S8GIK9_UNCW3</name>
<feature type="transmembrane region" description="Helical" evidence="1">
    <location>
        <begin position="74"/>
        <end position="96"/>
    </location>
</feature>
<evidence type="ECO:0000256" key="1">
    <source>
        <dbReference type="SAM" id="Phobius"/>
    </source>
</evidence>
<feature type="transmembrane region" description="Helical" evidence="1">
    <location>
        <begin position="12"/>
        <end position="29"/>
    </location>
</feature>